<dbReference type="GO" id="GO:0046872">
    <property type="term" value="F:metal ion binding"/>
    <property type="evidence" value="ECO:0007669"/>
    <property type="project" value="UniProtKB-KW"/>
</dbReference>
<dbReference type="CDD" id="cd00739">
    <property type="entry name" value="DHPS"/>
    <property type="match status" value="1"/>
</dbReference>
<evidence type="ECO:0000313" key="12">
    <source>
        <dbReference type="Proteomes" id="UP000034050"/>
    </source>
</evidence>
<keyword evidence="6 9" id="KW-0479">Metal-binding</keyword>
<evidence type="ECO:0000256" key="8">
    <source>
        <dbReference type="ARBA" id="ARBA00022909"/>
    </source>
</evidence>
<dbReference type="PANTHER" id="PTHR20941">
    <property type="entry name" value="FOLATE SYNTHESIS PROTEINS"/>
    <property type="match status" value="1"/>
</dbReference>
<dbReference type="EC" id="2.5.1.15" evidence="4 9"/>
<keyword evidence="5 9" id="KW-0808">Transferase</keyword>
<dbReference type="PROSITE" id="PS50972">
    <property type="entry name" value="PTERIN_BINDING"/>
    <property type="match status" value="1"/>
</dbReference>
<dbReference type="NCBIfam" id="TIGR01496">
    <property type="entry name" value="DHPS"/>
    <property type="match status" value="1"/>
</dbReference>
<accession>A0A0G1EPQ4</accession>
<dbReference type="STRING" id="1618446.UV61_C0022G0011"/>
<sequence>MATTAISIVGILNVTPDSFSDGGHFYNNIDKAAQRVKEMIAQGADSIDIGGESTRPGSQGVSVEEELRRVLPVIEIVRKELGERFPVSIDTYKASVAEAALEHGATTVNSLGGFTFDPTLATVIAKHKCSIVIYHIKGQPRTMQVGEIKYQDVIGDITQFFRAQIELGLQKGIAKKQFIIDPGIGFGKTVEQNVKIVKRLKEFKKIGLPIMVGVSRKSHLGKLLQQKLNLSKIPVPEERIEAALAETAVAIRNGATIIRTHDVFETKRFVTILESLI</sequence>
<comment type="pathway">
    <text evidence="3 9">Cofactor biosynthesis; tetrahydrofolate biosynthesis; 7,8-dihydrofolate from 2-amino-4-hydroxy-6-hydroxymethyl-7,8-dihydropteridine diphosphate and 4-aminobenzoate: step 1/2.</text>
</comment>
<keyword evidence="7 9" id="KW-0460">Magnesium</keyword>
<dbReference type="InterPro" id="IPR045031">
    <property type="entry name" value="DHP_synth-like"/>
</dbReference>
<evidence type="ECO:0000256" key="1">
    <source>
        <dbReference type="ARBA" id="ARBA00000012"/>
    </source>
</evidence>
<evidence type="ECO:0000256" key="2">
    <source>
        <dbReference type="ARBA" id="ARBA00001946"/>
    </source>
</evidence>
<dbReference type="Proteomes" id="UP000034050">
    <property type="component" value="Unassembled WGS sequence"/>
</dbReference>
<comment type="catalytic activity">
    <reaction evidence="1">
        <text>(7,8-dihydropterin-6-yl)methyl diphosphate + 4-aminobenzoate = 7,8-dihydropteroate + diphosphate</text>
        <dbReference type="Rhea" id="RHEA:19949"/>
        <dbReference type="ChEBI" id="CHEBI:17836"/>
        <dbReference type="ChEBI" id="CHEBI:17839"/>
        <dbReference type="ChEBI" id="CHEBI:33019"/>
        <dbReference type="ChEBI" id="CHEBI:72950"/>
        <dbReference type="EC" id="2.5.1.15"/>
    </reaction>
</comment>
<reference evidence="11 12" key="1">
    <citation type="journal article" date="2015" name="Nature">
        <title>rRNA introns, odd ribosomes, and small enigmatic genomes across a large radiation of phyla.</title>
        <authorList>
            <person name="Brown C.T."/>
            <person name="Hug L.A."/>
            <person name="Thomas B.C."/>
            <person name="Sharon I."/>
            <person name="Castelle C.J."/>
            <person name="Singh A."/>
            <person name="Wilkins M.J."/>
            <person name="Williams K.H."/>
            <person name="Banfield J.F."/>
        </authorList>
    </citation>
    <scope>NUCLEOTIDE SEQUENCE [LARGE SCALE GENOMIC DNA]</scope>
</reference>
<dbReference type="GO" id="GO:0005829">
    <property type="term" value="C:cytosol"/>
    <property type="evidence" value="ECO:0007669"/>
    <property type="project" value="TreeGrafter"/>
</dbReference>
<dbReference type="PATRIC" id="fig|1618446.3.peg.1451"/>
<evidence type="ECO:0000256" key="4">
    <source>
        <dbReference type="ARBA" id="ARBA00012458"/>
    </source>
</evidence>
<evidence type="ECO:0000256" key="7">
    <source>
        <dbReference type="ARBA" id="ARBA00022842"/>
    </source>
</evidence>
<evidence type="ECO:0000256" key="3">
    <source>
        <dbReference type="ARBA" id="ARBA00004763"/>
    </source>
</evidence>
<dbReference type="InterPro" id="IPR011005">
    <property type="entry name" value="Dihydropteroate_synth-like_sf"/>
</dbReference>
<comment type="similarity">
    <text evidence="9">Belongs to the DHPS family.</text>
</comment>
<dbReference type="UniPathway" id="UPA00077">
    <property type="reaction ID" value="UER00156"/>
</dbReference>
<feature type="domain" description="Pterin-binding" evidence="10">
    <location>
        <begin position="6"/>
        <end position="271"/>
    </location>
</feature>
<dbReference type="InterPro" id="IPR006390">
    <property type="entry name" value="DHP_synth_dom"/>
</dbReference>
<evidence type="ECO:0000313" key="11">
    <source>
        <dbReference type="EMBL" id="KKS85006.1"/>
    </source>
</evidence>
<evidence type="ECO:0000256" key="9">
    <source>
        <dbReference type="RuleBase" id="RU361205"/>
    </source>
</evidence>
<proteinExistence type="inferred from homology"/>
<organism evidence="11 12">
    <name type="scientific">Candidatus Gottesmanbacteria bacterium GW2011_GWB1_43_11</name>
    <dbReference type="NCBI Taxonomy" id="1618446"/>
    <lineage>
        <taxon>Bacteria</taxon>
        <taxon>Candidatus Gottesmaniibacteriota</taxon>
    </lineage>
</organism>
<dbReference type="GO" id="GO:0046656">
    <property type="term" value="P:folic acid biosynthetic process"/>
    <property type="evidence" value="ECO:0007669"/>
    <property type="project" value="UniProtKB-KW"/>
</dbReference>
<comment type="function">
    <text evidence="9">Catalyzes the condensation of para-aminobenzoate (pABA) with 6-hydroxymethyl-7,8-dihydropterin diphosphate (DHPt-PP) to form 7,8-dihydropteroate (H2Pte), the immediate precursor of folate derivatives.</text>
</comment>
<dbReference type="SUPFAM" id="SSF51717">
    <property type="entry name" value="Dihydropteroate synthetase-like"/>
    <property type="match status" value="1"/>
</dbReference>
<comment type="caution">
    <text evidence="11">The sequence shown here is derived from an EMBL/GenBank/DDBJ whole genome shotgun (WGS) entry which is preliminary data.</text>
</comment>
<evidence type="ECO:0000256" key="6">
    <source>
        <dbReference type="ARBA" id="ARBA00022723"/>
    </source>
</evidence>
<dbReference type="PANTHER" id="PTHR20941:SF1">
    <property type="entry name" value="FOLIC ACID SYNTHESIS PROTEIN FOL1"/>
    <property type="match status" value="1"/>
</dbReference>
<gene>
    <name evidence="11" type="ORF">UV61_C0022G0011</name>
</gene>
<dbReference type="AlphaFoldDB" id="A0A0G1EPQ4"/>
<dbReference type="GO" id="GO:0046654">
    <property type="term" value="P:tetrahydrofolate biosynthetic process"/>
    <property type="evidence" value="ECO:0007669"/>
    <property type="project" value="UniProtKB-UniPathway"/>
</dbReference>
<protein>
    <recommendedName>
        <fullName evidence="4 9">Dihydropteroate synthase</fullName>
        <shortName evidence="9">DHPS</shortName>
        <ecNumber evidence="4 9">2.5.1.15</ecNumber>
    </recommendedName>
    <alternativeName>
        <fullName evidence="9">Dihydropteroate pyrophosphorylase</fullName>
    </alternativeName>
</protein>
<dbReference type="Pfam" id="PF00809">
    <property type="entry name" value="Pterin_bind"/>
    <property type="match status" value="1"/>
</dbReference>
<comment type="cofactor">
    <cofactor evidence="2 9">
        <name>Mg(2+)</name>
        <dbReference type="ChEBI" id="CHEBI:18420"/>
    </cofactor>
</comment>
<evidence type="ECO:0000259" key="10">
    <source>
        <dbReference type="PROSITE" id="PS50972"/>
    </source>
</evidence>
<dbReference type="InterPro" id="IPR000489">
    <property type="entry name" value="Pterin-binding_dom"/>
</dbReference>
<dbReference type="EMBL" id="LCFD01000022">
    <property type="protein sequence ID" value="KKS85006.1"/>
    <property type="molecule type" value="Genomic_DNA"/>
</dbReference>
<evidence type="ECO:0000256" key="5">
    <source>
        <dbReference type="ARBA" id="ARBA00022679"/>
    </source>
</evidence>
<keyword evidence="8 9" id="KW-0289">Folate biosynthesis</keyword>
<dbReference type="PROSITE" id="PS00792">
    <property type="entry name" value="DHPS_1"/>
    <property type="match status" value="1"/>
</dbReference>
<dbReference type="Gene3D" id="3.20.20.20">
    <property type="entry name" value="Dihydropteroate synthase-like"/>
    <property type="match status" value="1"/>
</dbReference>
<name>A0A0G1EPQ4_9BACT</name>
<dbReference type="GO" id="GO:0004156">
    <property type="term" value="F:dihydropteroate synthase activity"/>
    <property type="evidence" value="ECO:0007669"/>
    <property type="project" value="UniProtKB-EC"/>
</dbReference>